<evidence type="ECO:0000313" key="2">
    <source>
        <dbReference type="Proteomes" id="UP001458880"/>
    </source>
</evidence>
<protein>
    <recommendedName>
        <fullName evidence="3">Maturase K</fullName>
    </recommendedName>
</protein>
<sequence>RIATDRDRSRPLGGPISLDKYVKLRLNFAQICEVRNIDSIGKGTRLPPSTSKSKLIAFLLWKLATKSRCFDWWNLKCQF</sequence>
<keyword evidence="2" id="KW-1185">Reference proteome</keyword>
<accession>A0AAW1IVG5</accession>
<name>A0AAW1IVG5_POPJA</name>
<evidence type="ECO:0008006" key="3">
    <source>
        <dbReference type="Google" id="ProtNLM"/>
    </source>
</evidence>
<reference evidence="1 2" key="1">
    <citation type="journal article" date="2024" name="BMC Genomics">
        <title>De novo assembly and annotation of Popillia japonica's genome with initial clues to its potential as an invasive pest.</title>
        <authorList>
            <person name="Cucini C."/>
            <person name="Boschi S."/>
            <person name="Funari R."/>
            <person name="Cardaioli E."/>
            <person name="Iannotti N."/>
            <person name="Marturano G."/>
            <person name="Paoli F."/>
            <person name="Bruttini M."/>
            <person name="Carapelli A."/>
            <person name="Frati F."/>
            <person name="Nardi F."/>
        </authorList>
    </citation>
    <scope>NUCLEOTIDE SEQUENCE [LARGE SCALE GENOMIC DNA]</scope>
    <source>
        <strain evidence="1">DMR45628</strain>
    </source>
</reference>
<dbReference type="AlphaFoldDB" id="A0AAW1IVG5"/>
<feature type="non-terminal residue" evidence="1">
    <location>
        <position position="1"/>
    </location>
</feature>
<organism evidence="1 2">
    <name type="scientific">Popillia japonica</name>
    <name type="common">Japanese beetle</name>
    <dbReference type="NCBI Taxonomy" id="7064"/>
    <lineage>
        <taxon>Eukaryota</taxon>
        <taxon>Metazoa</taxon>
        <taxon>Ecdysozoa</taxon>
        <taxon>Arthropoda</taxon>
        <taxon>Hexapoda</taxon>
        <taxon>Insecta</taxon>
        <taxon>Pterygota</taxon>
        <taxon>Neoptera</taxon>
        <taxon>Endopterygota</taxon>
        <taxon>Coleoptera</taxon>
        <taxon>Polyphaga</taxon>
        <taxon>Scarabaeiformia</taxon>
        <taxon>Scarabaeidae</taxon>
        <taxon>Rutelinae</taxon>
        <taxon>Popillia</taxon>
    </lineage>
</organism>
<dbReference type="EMBL" id="JASPKY010000536">
    <property type="protein sequence ID" value="KAK9693628.1"/>
    <property type="molecule type" value="Genomic_DNA"/>
</dbReference>
<comment type="caution">
    <text evidence="1">The sequence shown here is derived from an EMBL/GenBank/DDBJ whole genome shotgun (WGS) entry which is preliminary data.</text>
</comment>
<evidence type="ECO:0000313" key="1">
    <source>
        <dbReference type="EMBL" id="KAK9693628.1"/>
    </source>
</evidence>
<gene>
    <name evidence="1" type="ORF">QE152_g34071</name>
</gene>
<proteinExistence type="predicted"/>
<dbReference type="Proteomes" id="UP001458880">
    <property type="component" value="Unassembled WGS sequence"/>
</dbReference>